<dbReference type="GO" id="GO:0046354">
    <property type="term" value="P:mannan biosynthetic process"/>
    <property type="evidence" value="ECO:0007669"/>
    <property type="project" value="TreeGrafter"/>
</dbReference>
<evidence type="ECO:0000256" key="7">
    <source>
        <dbReference type="ARBA" id="ARBA00023136"/>
    </source>
</evidence>
<keyword evidence="5" id="KW-1133">Transmembrane helix</keyword>
<reference evidence="9 10" key="1">
    <citation type="journal article" date="2017" name="Genome Biol. Evol.">
        <title>Phytophthora megakarya and P. palmivora, closely related causal agents of cacao black pod rot, underwent increases in genome sizes and gene numbers by different mechanisms.</title>
        <authorList>
            <person name="Ali S.S."/>
            <person name="Shao J."/>
            <person name="Lary D.J."/>
            <person name="Kronmiller B."/>
            <person name="Shen D."/>
            <person name="Strem M.D."/>
            <person name="Amoako-Attah I."/>
            <person name="Akrofi A.Y."/>
            <person name="Begoude B.A."/>
            <person name="Ten Hoopen G.M."/>
            <person name="Coulibaly K."/>
            <person name="Kebe B.I."/>
            <person name="Melnick R.L."/>
            <person name="Guiltinan M.J."/>
            <person name="Tyler B.M."/>
            <person name="Meinhardt L.W."/>
            <person name="Bailey B.A."/>
        </authorList>
    </citation>
    <scope>NUCLEOTIDE SEQUENCE [LARGE SCALE GENOMIC DNA]</scope>
    <source>
        <strain evidence="10">sbr112.9</strain>
    </source>
</reference>
<accession>A0A2P4X2R9</accession>
<comment type="subcellular location">
    <subcellularLocation>
        <location evidence="8">Endomembrane system</location>
        <topology evidence="8">Single-pass membrane protein</topology>
    </subcellularLocation>
    <subcellularLocation>
        <location evidence="1">Golgi apparatus membrane</location>
    </subcellularLocation>
    <subcellularLocation>
        <location evidence="2">Membrane</location>
        <topology evidence="2">Single-pass type II membrane protein</topology>
    </subcellularLocation>
</comment>
<evidence type="ECO:0000256" key="1">
    <source>
        <dbReference type="ARBA" id="ARBA00004394"/>
    </source>
</evidence>
<evidence type="ECO:0000256" key="4">
    <source>
        <dbReference type="ARBA" id="ARBA00022968"/>
    </source>
</evidence>
<feature type="non-terminal residue" evidence="9">
    <location>
        <position position="1"/>
    </location>
</feature>
<sequence length="122" mass="14004">AEIRQRYRQEGKEIPPWSELDALVQAEETPAPTLEPPEPDGYPDSVVWTHLLSFNNASKQENYYIETYNADPEFPKSQNCYGQRNVSKNEHFYAQEVADLPFAGLETNLRRFAAEAVEIKKA</sequence>
<dbReference type="GO" id="GO:0000139">
    <property type="term" value="C:Golgi membrane"/>
    <property type="evidence" value="ECO:0007669"/>
    <property type="project" value="UniProtKB-SubCell"/>
</dbReference>
<dbReference type="PANTHER" id="PTHR31646:SF1">
    <property type="entry name" value="ALPHA-1,2-MANNOSYLTRANSFERASE MNN2"/>
    <property type="match status" value="1"/>
</dbReference>
<keyword evidence="4" id="KW-0735">Signal-anchor</keyword>
<evidence type="ECO:0000313" key="10">
    <source>
        <dbReference type="Proteomes" id="UP000237271"/>
    </source>
</evidence>
<proteinExistence type="predicted"/>
<evidence type="ECO:0000256" key="2">
    <source>
        <dbReference type="ARBA" id="ARBA00004606"/>
    </source>
</evidence>
<keyword evidence="3" id="KW-0812">Transmembrane</keyword>
<keyword evidence="6" id="KW-0333">Golgi apparatus</keyword>
<name>A0A2P4X2R9_9STRA</name>
<gene>
    <name evidence="9" type="ORF">PHPALM_31361</name>
</gene>
<organism evidence="9 10">
    <name type="scientific">Phytophthora palmivora</name>
    <dbReference type="NCBI Taxonomy" id="4796"/>
    <lineage>
        <taxon>Eukaryota</taxon>
        <taxon>Sar</taxon>
        <taxon>Stramenopiles</taxon>
        <taxon>Oomycota</taxon>
        <taxon>Peronosporomycetes</taxon>
        <taxon>Peronosporales</taxon>
        <taxon>Peronosporaceae</taxon>
        <taxon>Phytophthora</taxon>
    </lineage>
</organism>
<evidence type="ECO:0000256" key="5">
    <source>
        <dbReference type="ARBA" id="ARBA00022989"/>
    </source>
</evidence>
<dbReference type="Proteomes" id="UP000237271">
    <property type="component" value="Unassembled WGS sequence"/>
</dbReference>
<dbReference type="AlphaFoldDB" id="A0A2P4X2R9"/>
<evidence type="ECO:0000256" key="3">
    <source>
        <dbReference type="ARBA" id="ARBA00022692"/>
    </source>
</evidence>
<keyword evidence="7" id="KW-0472">Membrane</keyword>
<dbReference type="EMBL" id="NCKW01017004">
    <property type="protein sequence ID" value="POM59849.1"/>
    <property type="molecule type" value="Genomic_DNA"/>
</dbReference>
<keyword evidence="10" id="KW-1185">Reference proteome</keyword>
<evidence type="ECO:0000256" key="8">
    <source>
        <dbReference type="ARBA" id="ARBA00037847"/>
    </source>
</evidence>
<dbReference type="OrthoDB" id="430354at2759"/>
<protein>
    <submittedName>
        <fullName evidence="9">Uncharacterized protein</fullName>
    </submittedName>
</protein>
<comment type="caution">
    <text evidence="9">The sequence shown here is derived from an EMBL/GenBank/DDBJ whole genome shotgun (WGS) entry which is preliminary data.</text>
</comment>
<dbReference type="PANTHER" id="PTHR31646">
    <property type="entry name" value="ALPHA-1,2-MANNOSYLTRANSFERASE MNN2"/>
    <property type="match status" value="1"/>
</dbReference>
<evidence type="ECO:0000256" key="6">
    <source>
        <dbReference type="ARBA" id="ARBA00023034"/>
    </source>
</evidence>
<dbReference type="GO" id="GO:0000026">
    <property type="term" value="F:alpha-1,2-mannosyltransferase activity"/>
    <property type="evidence" value="ECO:0007669"/>
    <property type="project" value="TreeGrafter"/>
</dbReference>
<evidence type="ECO:0000313" key="9">
    <source>
        <dbReference type="EMBL" id="POM59849.1"/>
    </source>
</evidence>